<accession>A0A7K1YDE2</accession>
<dbReference type="PANTHER" id="PTHR15108">
    <property type="entry name" value="N-ACYLGLUCOSAMINE-2-EPIMERASE"/>
    <property type="match status" value="1"/>
</dbReference>
<dbReference type="GO" id="GO:0016853">
    <property type="term" value="F:isomerase activity"/>
    <property type="evidence" value="ECO:0007669"/>
    <property type="project" value="UniProtKB-KW"/>
</dbReference>
<keyword evidence="3" id="KW-0732">Signal</keyword>
<dbReference type="Gene3D" id="1.50.10.10">
    <property type="match status" value="1"/>
</dbReference>
<name>A0A7K1YDE2_9SPHI</name>
<proteinExistence type="inferred from homology"/>
<evidence type="ECO:0000256" key="2">
    <source>
        <dbReference type="ARBA" id="ARBA00023235"/>
    </source>
</evidence>
<dbReference type="EMBL" id="WVHT01000006">
    <property type="protein sequence ID" value="MXV52109.1"/>
    <property type="molecule type" value="Genomic_DNA"/>
</dbReference>
<reference evidence="4 5" key="1">
    <citation type="submission" date="2019-11" db="EMBL/GenBank/DDBJ databases">
        <title>Pedobacter sp. HMF7647 Genome sequencing and assembly.</title>
        <authorList>
            <person name="Kang H."/>
            <person name="Kim H."/>
            <person name="Joh K."/>
        </authorList>
    </citation>
    <scope>NUCLEOTIDE SEQUENCE [LARGE SCALE GENOMIC DNA]</scope>
    <source>
        <strain evidence="4 5">HMF7647</strain>
    </source>
</reference>
<gene>
    <name evidence="4" type="ORF">GS399_14115</name>
</gene>
<evidence type="ECO:0000313" key="5">
    <source>
        <dbReference type="Proteomes" id="UP000466586"/>
    </source>
</evidence>
<sequence>MNKRFISVCILQALFFCVLNSNAQTQKIAIAHEMLKSSRVELLDKWYPLSIDTAYGGFKSAFTYNFRLAPNQEKMIVTQARHTWSNAKASLMFPGVAYYKYGAKHGFEFLKNVMWDKTYGGFYTLTDREGNVKNTDSFAAKEAYGNSFGLYALAAYYESSGDTAALNMAKQVFMWLEKHSHDPVKKGYFQHMMRDGTPVKRNASYPSTSDRGYKDQNTSIHLLEAFTELYTVWSDSLVRERLKELLFLVRDKITTPKGYLTLFFQPDWTPVSFRDSSEASILKHHYLDHVSFGHDVETAYLMLEASHALGFENDTLTMRIAKKMVDHALDNGWDNKVGGFYDEGYYFKDKIGMTIIRDSKNWWAQAEGLNSLLLMSDYYPNDKQQYYSKFLKLWSYVQTYLIDHENGDWYQGGLDKEPQYKLALKGQIWKGTYHNFRALMNCVLRLDPDKQTPTVPSSVVIKQMNDQTLLTWRSSSDNKQVIGYNIYENGRKIGFTPLNKFDVPNYSTTPKRIFTVQAVDLQRNESAMSQKVALK</sequence>
<organism evidence="4 5">
    <name type="scientific">Hufsiella arboris</name>
    <dbReference type="NCBI Taxonomy" id="2695275"/>
    <lineage>
        <taxon>Bacteria</taxon>
        <taxon>Pseudomonadati</taxon>
        <taxon>Bacteroidota</taxon>
        <taxon>Sphingobacteriia</taxon>
        <taxon>Sphingobacteriales</taxon>
        <taxon>Sphingobacteriaceae</taxon>
        <taxon>Hufsiella</taxon>
    </lineage>
</organism>
<dbReference type="InterPro" id="IPR010819">
    <property type="entry name" value="AGE/CE"/>
</dbReference>
<comment type="caution">
    <text evidence="4">The sequence shown here is derived from an EMBL/GenBank/DDBJ whole genome shotgun (WGS) entry which is preliminary data.</text>
</comment>
<keyword evidence="5" id="KW-1185">Reference proteome</keyword>
<dbReference type="InterPro" id="IPR013783">
    <property type="entry name" value="Ig-like_fold"/>
</dbReference>
<feature type="signal peptide" evidence="3">
    <location>
        <begin position="1"/>
        <end position="23"/>
    </location>
</feature>
<comment type="similarity">
    <text evidence="1">Belongs to the N-acylglucosamine 2-epimerase family.</text>
</comment>
<dbReference type="InterPro" id="IPR012341">
    <property type="entry name" value="6hp_glycosidase-like_sf"/>
</dbReference>
<feature type="chain" id="PRO_5029569844" evidence="3">
    <location>
        <begin position="24"/>
        <end position="535"/>
    </location>
</feature>
<keyword evidence="2" id="KW-0413">Isomerase</keyword>
<dbReference type="RefSeq" id="WP_160845286.1">
    <property type="nucleotide sequence ID" value="NZ_WVHT01000006.1"/>
</dbReference>
<evidence type="ECO:0000313" key="4">
    <source>
        <dbReference type="EMBL" id="MXV52109.1"/>
    </source>
</evidence>
<evidence type="ECO:0000256" key="3">
    <source>
        <dbReference type="SAM" id="SignalP"/>
    </source>
</evidence>
<dbReference type="GO" id="GO:0005975">
    <property type="term" value="P:carbohydrate metabolic process"/>
    <property type="evidence" value="ECO:0007669"/>
    <property type="project" value="InterPro"/>
</dbReference>
<protein>
    <submittedName>
        <fullName evidence="4">N-acylglucosamine 2-epimerase</fullName>
    </submittedName>
</protein>
<dbReference type="InterPro" id="IPR008928">
    <property type="entry name" value="6-hairpin_glycosidase_sf"/>
</dbReference>
<dbReference type="Pfam" id="PF07221">
    <property type="entry name" value="GlcNAc_2-epim"/>
    <property type="match status" value="1"/>
</dbReference>
<dbReference type="SUPFAM" id="SSF48208">
    <property type="entry name" value="Six-hairpin glycosidases"/>
    <property type="match status" value="1"/>
</dbReference>
<dbReference type="Gene3D" id="2.60.40.10">
    <property type="entry name" value="Immunoglobulins"/>
    <property type="match status" value="1"/>
</dbReference>
<evidence type="ECO:0000256" key="1">
    <source>
        <dbReference type="ARBA" id="ARBA00008558"/>
    </source>
</evidence>
<dbReference type="Proteomes" id="UP000466586">
    <property type="component" value="Unassembled WGS sequence"/>
</dbReference>
<dbReference type="AlphaFoldDB" id="A0A7K1YDE2"/>